<dbReference type="eggNOG" id="KOG3105">
    <property type="taxonomic scope" value="Eukaryota"/>
</dbReference>
<dbReference type="STRING" id="400682.A0A1X7TV60"/>
<name>A0A1X7TV60_AMPQE</name>
<dbReference type="InterPro" id="IPR004875">
    <property type="entry name" value="DDE_SF_endonuclease_dom"/>
</dbReference>
<proteinExistence type="predicted"/>
<accession>A0A1X7TV60</accession>
<dbReference type="GO" id="GO:0003676">
    <property type="term" value="F:nucleic acid binding"/>
    <property type="evidence" value="ECO:0007669"/>
    <property type="project" value="InterPro"/>
</dbReference>
<dbReference type="InParanoid" id="A0A1X7TV60"/>
<evidence type="ECO:0000259" key="1">
    <source>
        <dbReference type="Pfam" id="PF03184"/>
    </source>
</evidence>
<organism evidence="2">
    <name type="scientific">Amphimedon queenslandica</name>
    <name type="common">Sponge</name>
    <dbReference type="NCBI Taxonomy" id="400682"/>
    <lineage>
        <taxon>Eukaryota</taxon>
        <taxon>Metazoa</taxon>
        <taxon>Porifera</taxon>
        <taxon>Demospongiae</taxon>
        <taxon>Heteroscleromorpha</taxon>
        <taxon>Haplosclerida</taxon>
        <taxon>Niphatidae</taxon>
        <taxon>Amphimedon</taxon>
    </lineage>
</organism>
<dbReference type="EnsemblMetazoa" id="Aqu2.1.18966_001">
    <property type="protein sequence ID" value="Aqu2.1.18966_001"/>
    <property type="gene ID" value="Aqu2.1.18966"/>
</dbReference>
<protein>
    <recommendedName>
        <fullName evidence="1">DDE-1 domain-containing protein</fullName>
    </recommendedName>
</protein>
<feature type="domain" description="DDE-1" evidence="1">
    <location>
        <begin position="57"/>
        <end position="184"/>
    </location>
</feature>
<dbReference type="Pfam" id="PF03184">
    <property type="entry name" value="DDE_1"/>
    <property type="match status" value="1"/>
</dbReference>
<dbReference type="AlphaFoldDB" id="A0A1X7TV60"/>
<sequence>MRLRRLHLSEKFSKNSIFAMDETACWFDTPSDTTIDVTVAKSVSIKTTGHEKNHFMVVLTAKADGTKMKPFVVFKGKGTRLMKELGAILGLIVKFSSNGWMNEAQTIEYLHTILGSLSFAKCLMVWDAYKCHMSEAVKFECARLKFQTSVVSGGCTQFIQAADVAWNGPFKSHLRSSYDTWLSEPYCHEYTKGGT</sequence>
<reference evidence="2" key="1">
    <citation type="submission" date="2017-05" db="UniProtKB">
        <authorList>
            <consortium name="EnsemblMetazoa"/>
        </authorList>
    </citation>
    <scope>IDENTIFICATION</scope>
</reference>
<evidence type="ECO:0000313" key="2">
    <source>
        <dbReference type="EnsemblMetazoa" id="Aqu2.1.18966_001"/>
    </source>
</evidence>